<dbReference type="eggNOG" id="COG3863">
    <property type="taxonomic scope" value="Bacteria"/>
</dbReference>
<dbReference type="Pfam" id="PF05708">
    <property type="entry name" value="Peptidase_C92"/>
    <property type="match status" value="1"/>
</dbReference>
<dbReference type="InterPro" id="IPR024453">
    <property type="entry name" value="Peptidase_C92"/>
</dbReference>
<evidence type="ECO:0008006" key="3">
    <source>
        <dbReference type="Google" id="ProtNLM"/>
    </source>
</evidence>
<dbReference type="Gene3D" id="3.90.1720.10">
    <property type="entry name" value="endopeptidase domain like (from Nostoc punctiforme)"/>
    <property type="match status" value="1"/>
</dbReference>
<dbReference type="STRING" id="238.BBD35_06945"/>
<organism evidence="1 2">
    <name type="scientific">Elizabethkingia meningoseptica</name>
    <name type="common">Chryseobacterium meningosepticum</name>
    <dbReference type="NCBI Taxonomy" id="238"/>
    <lineage>
        <taxon>Bacteria</taxon>
        <taxon>Pseudomonadati</taxon>
        <taxon>Bacteroidota</taxon>
        <taxon>Flavobacteriia</taxon>
        <taxon>Flavobacteriales</taxon>
        <taxon>Weeksellaceae</taxon>
        <taxon>Elizabethkingia</taxon>
    </lineage>
</organism>
<keyword evidence="2" id="KW-1185">Reference proteome</keyword>
<accession>A0A1T3F1Z4</accession>
<dbReference type="AlphaFoldDB" id="A0A1T3F1Z4"/>
<reference evidence="1 2" key="1">
    <citation type="submission" date="2016-11" db="EMBL/GenBank/DDBJ databases">
        <title>Genome sequence and comparative genomic analysis of clinical strain Elizabethkingia meningoseptica 61421 PRCM.</title>
        <authorList>
            <person name="Wang M."/>
            <person name="Hu S."/>
            <person name="Cao L."/>
            <person name="Jiang T."/>
            <person name="Zhou Y."/>
            <person name="Ming D."/>
        </authorList>
    </citation>
    <scope>NUCLEOTIDE SEQUENCE [LARGE SCALE GENOMIC DNA]</scope>
    <source>
        <strain evidence="1 2">61421 PRCM</strain>
    </source>
</reference>
<protein>
    <recommendedName>
        <fullName evidence="3">Permuted papain-like amidase YaeF/Yiix C92 family enzyme</fullName>
    </recommendedName>
</protein>
<evidence type="ECO:0000313" key="1">
    <source>
        <dbReference type="EMBL" id="OOH95546.1"/>
    </source>
</evidence>
<dbReference type="InterPro" id="IPR038765">
    <property type="entry name" value="Papain-like_cys_pep_sf"/>
</dbReference>
<proteinExistence type="predicted"/>
<dbReference type="SUPFAM" id="SSF54001">
    <property type="entry name" value="Cysteine proteinases"/>
    <property type="match status" value="1"/>
</dbReference>
<dbReference type="Proteomes" id="UP000188947">
    <property type="component" value="Unassembled WGS sequence"/>
</dbReference>
<gene>
    <name evidence="1" type="ORF">BMF97_09295</name>
</gene>
<name>A0A1T3F1Z4_ELIME</name>
<comment type="caution">
    <text evidence="1">The sequence shown here is derived from an EMBL/GenBank/DDBJ whole genome shotgun (WGS) entry which is preliminary data.</text>
</comment>
<dbReference type="EMBL" id="MPOG01000010">
    <property type="protein sequence ID" value="OOH95546.1"/>
    <property type="molecule type" value="Genomic_DNA"/>
</dbReference>
<dbReference type="PROSITE" id="PS51257">
    <property type="entry name" value="PROKAR_LIPOPROTEIN"/>
    <property type="match status" value="1"/>
</dbReference>
<dbReference type="RefSeq" id="WP_230862063.1">
    <property type="nucleotide sequence ID" value="NZ_CP016378.1"/>
</dbReference>
<evidence type="ECO:0000313" key="2">
    <source>
        <dbReference type="Proteomes" id="UP000188947"/>
    </source>
</evidence>
<sequence length="216" mass="24436">MRSLRIIIITLGIGLTVLSSCATKYGMQLKNGDLLLVSANDSQLSGAIDRVTQTTKSTHYSHIGMLEKEGTDYWVLHAGTRNGSERFPLDHFLRDEQHDNNHVDVYRLKPQYQKSIPSAIVVAKRWLGKPYNYSYILSDDKLYCSDFVQRSFARDSIFQLDPMTFVNPKTGKTDAAWEVFYQKQSLEVPEGLPGCNPNGMAASPKINFLGKIREQK</sequence>